<dbReference type="OrthoDB" id="9795306at2"/>
<organism evidence="2 3">
    <name type="scientific">Gottfriedia solisilvae</name>
    <dbReference type="NCBI Taxonomy" id="1516104"/>
    <lineage>
        <taxon>Bacteria</taxon>
        <taxon>Bacillati</taxon>
        <taxon>Bacillota</taxon>
        <taxon>Bacilli</taxon>
        <taxon>Bacillales</taxon>
        <taxon>Bacillaceae</taxon>
        <taxon>Gottfriedia</taxon>
    </lineage>
</organism>
<sequence length="142" mass="15831">MILGINPYLILNGNGEEAVSFYENAFNTKTLILQRFGDMPGDENTNLSDEEKNRILHAHLKVGSTDLMISDTFTGLPYQIGDQTTLSILINDVETTKEVFGKLQDGGKVIISLHETFWSPLYGQVTDKFGVTWQVSTQSSQK</sequence>
<gene>
    <name evidence="2" type="ORF">GCM10007380_19580</name>
</gene>
<accession>A0A8J3EYW4</accession>
<dbReference type="CDD" id="cd06588">
    <property type="entry name" value="PhnB_like"/>
    <property type="match status" value="1"/>
</dbReference>
<dbReference type="Gene3D" id="3.10.180.10">
    <property type="entry name" value="2,3-Dihydroxybiphenyl 1,2-Dioxygenase, domain 1"/>
    <property type="match status" value="1"/>
</dbReference>
<evidence type="ECO:0000313" key="3">
    <source>
        <dbReference type="Proteomes" id="UP000626244"/>
    </source>
</evidence>
<dbReference type="InterPro" id="IPR028973">
    <property type="entry name" value="PhnB-like"/>
</dbReference>
<dbReference type="EMBL" id="BMHB01000001">
    <property type="protein sequence ID" value="GGI13771.1"/>
    <property type="molecule type" value="Genomic_DNA"/>
</dbReference>
<dbReference type="Pfam" id="PF00903">
    <property type="entry name" value="Glyoxalase"/>
    <property type="match status" value="1"/>
</dbReference>
<dbReference type="PANTHER" id="PTHR33990">
    <property type="entry name" value="PROTEIN YJDN-RELATED"/>
    <property type="match status" value="1"/>
</dbReference>
<evidence type="ECO:0000259" key="1">
    <source>
        <dbReference type="Pfam" id="PF00903"/>
    </source>
</evidence>
<keyword evidence="3" id="KW-1185">Reference proteome</keyword>
<protein>
    <submittedName>
        <fullName evidence="2">VOC family protein</fullName>
    </submittedName>
</protein>
<feature type="domain" description="Glyoxalase/fosfomycin resistance/dioxygenase" evidence="1">
    <location>
        <begin position="4"/>
        <end position="135"/>
    </location>
</feature>
<dbReference type="SUPFAM" id="SSF54593">
    <property type="entry name" value="Glyoxalase/Bleomycin resistance protein/Dihydroxybiphenyl dioxygenase"/>
    <property type="match status" value="1"/>
</dbReference>
<evidence type="ECO:0000313" key="2">
    <source>
        <dbReference type="EMBL" id="GGI13771.1"/>
    </source>
</evidence>
<dbReference type="InterPro" id="IPR004360">
    <property type="entry name" value="Glyas_Fos-R_dOase_dom"/>
</dbReference>
<comment type="caution">
    <text evidence="2">The sequence shown here is derived from an EMBL/GenBank/DDBJ whole genome shotgun (WGS) entry which is preliminary data.</text>
</comment>
<dbReference type="Proteomes" id="UP000626244">
    <property type="component" value="Unassembled WGS sequence"/>
</dbReference>
<dbReference type="RefSeq" id="WP_087998332.1">
    <property type="nucleotide sequence ID" value="NZ_BMHB01000001.1"/>
</dbReference>
<name>A0A8J3EYW4_9BACI</name>
<dbReference type="InterPro" id="IPR029068">
    <property type="entry name" value="Glyas_Bleomycin-R_OHBP_Dase"/>
</dbReference>
<dbReference type="AlphaFoldDB" id="A0A8J3EYW4"/>
<reference evidence="3" key="1">
    <citation type="journal article" date="2019" name="Int. J. Syst. Evol. Microbiol.">
        <title>The Global Catalogue of Microorganisms (GCM) 10K type strain sequencing project: providing services to taxonomists for standard genome sequencing and annotation.</title>
        <authorList>
            <consortium name="The Broad Institute Genomics Platform"/>
            <consortium name="The Broad Institute Genome Sequencing Center for Infectious Disease"/>
            <person name="Wu L."/>
            <person name="Ma J."/>
        </authorList>
    </citation>
    <scope>NUCLEOTIDE SEQUENCE [LARGE SCALE GENOMIC DNA]</scope>
    <source>
        <strain evidence="3">CGMCC 1.14993</strain>
    </source>
</reference>
<proteinExistence type="predicted"/>
<dbReference type="PANTHER" id="PTHR33990:SF1">
    <property type="entry name" value="PROTEIN YJDN"/>
    <property type="match status" value="1"/>
</dbReference>